<dbReference type="STRING" id="1777143.AWB82_06195"/>
<dbReference type="CDD" id="cd00822">
    <property type="entry name" value="TopoII_Trans_DNA_gyrase"/>
    <property type="match status" value="1"/>
</dbReference>
<keyword evidence="6" id="KW-0460">Magnesium</keyword>
<feature type="binding site" evidence="10">
    <location>
        <position position="20"/>
    </location>
    <ligand>
        <name>ATP</name>
        <dbReference type="ChEBI" id="CHEBI:30616"/>
    </ligand>
</feature>
<dbReference type="InterPro" id="IPR014721">
    <property type="entry name" value="Ribsml_uS5_D2-typ_fold_subgr"/>
</dbReference>
<evidence type="ECO:0000313" key="13">
    <source>
        <dbReference type="Proteomes" id="UP000054596"/>
    </source>
</evidence>
<comment type="function">
    <text evidence="10">Topoisomerase IV is essential for chromosome segregation. It relaxes supercoiled DNA. Performs the decatenation events required during the replication of a circular DNA molecule.</text>
</comment>
<dbReference type="InterPro" id="IPR013759">
    <property type="entry name" value="Topo_IIA_B_C"/>
</dbReference>
<dbReference type="InterPro" id="IPR013506">
    <property type="entry name" value="Topo_IIA_bsu_dom2"/>
</dbReference>
<dbReference type="Pfam" id="PF01751">
    <property type="entry name" value="Toprim"/>
    <property type="match status" value="1"/>
</dbReference>
<gene>
    <name evidence="10" type="primary">parE</name>
    <name evidence="12" type="ORF">AWB82_06195</name>
</gene>
<feature type="binding site" evidence="10">
    <location>
        <position position="57"/>
    </location>
    <ligand>
        <name>ATP</name>
        <dbReference type="ChEBI" id="CHEBI:30616"/>
    </ligand>
</feature>
<proteinExistence type="inferred from homology"/>
<evidence type="ECO:0000256" key="4">
    <source>
        <dbReference type="ARBA" id="ARBA00022741"/>
    </source>
</evidence>
<name>A0A158D2E4_9BURK</name>
<evidence type="ECO:0000256" key="8">
    <source>
        <dbReference type="ARBA" id="ARBA00023125"/>
    </source>
</evidence>
<dbReference type="Gene3D" id="3.40.50.670">
    <property type="match status" value="1"/>
</dbReference>
<organism evidence="12 13">
    <name type="scientific">Caballeronia glebae</name>
    <dbReference type="NCBI Taxonomy" id="1777143"/>
    <lineage>
        <taxon>Bacteria</taxon>
        <taxon>Pseudomonadati</taxon>
        <taxon>Pseudomonadota</taxon>
        <taxon>Betaproteobacteria</taxon>
        <taxon>Burkholderiales</taxon>
        <taxon>Burkholderiaceae</taxon>
        <taxon>Caballeronia</taxon>
    </lineage>
</organism>
<keyword evidence="7 10" id="KW-0799">Topoisomerase</keyword>
<dbReference type="FunFam" id="3.40.50.670:FF:000001">
    <property type="entry name" value="DNA topoisomerase 2"/>
    <property type="match status" value="1"/>
</dbReference>
<dbReference type="InterPro" id="IPR003594">
    <property type="entry name" value="HATPase_dom"/>
</dbReference>
<dbReference type="PRINTS" id="PR00418">
    <property type="entry name" value="TPI2FAMILY"/>
</dbReference>
<dbReference type="PROSITE" id="PS00177">
    <property type="entry name" value="TOPOISOMERASE_II"/>
    <property type="match status" value="1"/>
</dbReference>
<comment type="similarity">
    <text evidence="10">Belongs to the type II topoisomerase family. ParE type 1 subfamily.</text>
</comment>
<dbReference type="InterPro" id="IPR001241">
    <property type="entry name" value="Topo_IIA"/>
</dbReference>
<feature type="site" description="Interaction with DNA" evidence="10">
    <location>
        <position position="529"/>
    </location>
</feature>
<reference evidence="12" key="1">
    <citation type="submission" date="2016-01" db="EMBL/GenBank/DDBJ databases">
        <authorList>
            <person name="Peeters C."/>
        </authorList>
    </citation>
    <scope>NUCLEOTIDE SEQUENCE [LARGE SCALE GENOMIC DNA]</scope>
    <source>
        <strain evidence="12">LMG 29325</strain>
    </source>
</reference>
<evidence type="ECO:0000256" key="9">
    <source>
        <dbReference type="ARBA" id="ARBA00023235"/>
    </source>
</evidence>
<dbReference type="Gene3D" id="3.30.565.10">
    <property type="entry name" value="Histidine kinase-like ATPase, C-terminal domain"/>
    <property type="match status" value="1"/>
</dbReference>
<feature type="binding site" evidence="10">
    <location>
        <position position="84"/>
    </location>
    <ligand>
        <name>ATP</name>
        <dbReference type="ChEBI" id="CHEBI:30616"/>
    </ligand>
</feature>
<dbReference type="SMART" id="SM00433">
    <property type="entry name" value="TOP2c"/>
    <property type="match status" value="1"/>
</dbReference>
<feature type="site" description="Interaction with DNA" evidence="10">
    <location>
        <position position="474"/>
    </location>
</feature>
<dbReference type="InterPro" id="IPR005737">
    <property type="entry name" value="TopoIV_B_Gneg"/>
</dbReference>
<evidence type="ECO:0000256" key="2">
    <source>
        <dbReference type="ARBA" id="ARBA00001946"/>
    </source>
</evidence>
<dbReference type="EMBL" id="FCOJ02000067">
    <property type="protein sequence ID" value="SAK88739.1"/>
    <property type="molecule type" value="Genomic_DNA"/>
</dbReference>
<dbReference type="InterPro" id="IPR020568">
    <property type="entry name" value="Ribosomal_Su5_D2-typ_SF"/>
</dbReference>
<keyword evidence="9 10" id="KW-0413">Isomerase</keyword>
<dbReference type="Pfam" id="PF02518">
    <property type="entry name" value="HATPase_c"/>
    <property type="match status" value="1"/>
</dbReference>
<keyword evidence="8 10" id="KW-0238">DNA-binding</keyword>
<dbReference type="GO" id="GO:0046872">
    <property type="term" value="F:metal ion binding"/>
    <property type="evidence" value="ECO:0007669"/>
    <property type="project" value="UniProtKB-KW"/>
</dbReference>
<dbReference type="Proteomes" id="UP000054596">
    <property type="component" value="Unassembled WGS sequence"/>
</dbReference>
<evidence type="ECO:0000256" key="6">
    <source>
        <dbReference type="ARBA" id="ARBA00022842"/>
    </source>
</evidence>
<feature type="site" description="Interaction with DNA" evidence="10">
    <location>
        <position position="656"/>
    </location>
</feature>
<feature type="binding site" evidence="10">
    <location>
        <position position="362"/>
    </location>
    <ligand>
        <name>ATP</name>
        <dbReference type="ChEBI" id="CHEBI:30616"/>
    </ligand>
</feature>
<protein>
    <recommendedName>
        <fullName evidence="10">DNA topoisomerase 4 subunit B</fullName>
        <ecNumber evidence="10">5.6.2.2</ecNumber>
    </recommendedName>
    <alternativeName>
        <fullName evidence="10">Topoisomerase IV subunit B</fullName>
    </alternativeName>
</protein>
<keyword evidence="13" id="KW-1185">Reference proteome</keyword>
<evidence type="ECO:0000256" key="5">
    <source>
        <dbReference type="ARBA" id="ARBA00022840"/>
    </source>
</evidence>
<dbReference type="InterPro" id="IPR018522">
    <property type="entry name" value="TopoIIA_CS"/>
</dbReference>
<dbReference type="Pfam" id="PF00204">
    <property type="entry name" value="DNA_gyraseB"/>
    <property type="match status" value="1"/>
</dbReference>
<comment type="catalytic activity">
    <reaction evidence="1 10">
        <text>ATP-dependent breakage, passage and rejoining of double-stranded DNA.</text>
        <dbReference type="EC" id="5.6.2.2"/>
    </reaction>
</comment>
<dbReference type="PANTHER" id="PTHR45866">
    <property type="entry name" value="DNA GYRASE/TOPOISOMERASE SUBUNIT B"/>
    <property type="match status" value="1"/>
</dbReference>
<feature type="binding site" evidence="10">
    <location>
        <begin position="128"/>
        <end position="134"/>
    </location>
    <ligand>
        <name>ATP</name>
        <dbReference type="ChEBI" id="CHEBI:30616"/>
    </ligand>
</feature>
<dbReference type="CDD" id="cd16928">
    <property type="entry name" value="HATPase_GyrB-like"/>
    <property type="match status" value="1"/>
</dbReference>
<dbReference type="InterPro" id="IPR013760">
    <property type="entry name" value="Topo_IIA-like_dom_sf"/>
</dbReference>
<dbReference type="SUPFAM" id="SSF54211">
    <property type="entry name" value="Ribosomal protein S5 domain 2-like"/>
    <property type="match status" value="1"/>
</dbReference>
<evidence type="ECO:0000256" key="7">
    <source>
        <dbReference type="ARBA" id="ARBA00023029"/>
    </source>
</evidence>
<dbReference type="InterPro" id="IPR006171">
    <property type="entry name" value="TOPRIM_dom"/>
</dbReference>
<dbReference type="SMART" id="SM00387">
    <property type="entry name" value="HATPase_c"/>
    <property type="match status" value="1"/>
</dbReference>
<dbReference type="InterPro" id="IPR036890">
    <property type="entry name" value="HATPase_C_sf"/>
</dbReference>
<dbReference type="EC" id="5.6.2.2" evidence="10"/>
<dbReference type="GO" id="GO:0003918">
    <property type="term" value="F:DNA topoisomerase type II (double strand cut, ATP-hydrolyzing) activity"/>
    <property type="evidence" value="ECO:0007669"/>
    <property type="project" value="UniProtKB-UniRule"/>
</dbReference>
<evidence type="ECO:0000313" key="12">
    <source>
        <dbReference type="EMBL" id="SAK88739.1"/>
    </source>
</evidence>
<feature type="domain" description="Toprim" evidence="11">
    <location>
        <begin position="440"/>
        <end position="554"/>
    </location>
</feature>
<keyword evidence="4 10" id="KW-0547">Nucleotide-binding</keyword>
<comment type="subunit">
    <text evidence="10">Heterotetramer composed of ParC and ParE.</text>
</comment>
<dbReference type="InterPro" id="IPR002288">
    <property type="entry name" value="DNA_gyrase_B_C"/>
</dbReference>
<dbReference type="SUPFAM" id="SSF56719">
    <property type="entry name" value="Type II DNA topoisomerase"/>
    <property type="match status" value="1"/>
</dbReference>
<keyword evidence="5 10" id="KW-0067">ATP-binding</keyword>
<comment type="caution">
    <text evidence="12">The sequence shown here is derived from an EMBL/GenBank/DDBJ whole genome shotgun (WGS) entry which is preliminary data.</text>
</comment>
<sequence>MATGTERGQRLVMNAKAAGYSEASIKVLKGLEPVKQRPGMYTRTENPLHIIQEVIDNASDEALGGYGKQIIVTLHNDNSVSVEDDGRGIPFGMHPEEGVPVVEIVFTRLHAGGKFDKAAGGAYTFSGGLHGVGVSVTNALATRLEVTVWRDNKVAQLAFSNGDVIEQLTTRAAERGAKKSGTRVRAWPNPKYFDSANLPLGELQRLLRSKAVLLPGVEVALIIEKTGERQTWKYEDGLRGYLLEGMGGSELLIPLFEGERYAESSKNTEETFAEGEGASWVVAWSEEGPLLRESYVNLIPTPAGGTHESGLRDGLFQAVKNFVEIHNLQPKGVKLLAEDVFARVSFVLSAKVLDPQFQGQIKERLNSRDAVKLVSSFSRPALELWLNQHVEYGKKLAELVIRQAQARTRAGQKIEKKKSSGVAVLPGKLTDCESTDIARNELFLVEGDSAGGSAKMGRDKEFQAILPLRGKVLNTWETERDRLFANNEVHDIAVAIGVDPHGPDEKIDLSNLRYGKICILSDADVDGAHIQVLLLTLFFKHFPQLIERSHVCVARPPLFRVDAPARGKKPAQKLYALDEGELEAILDKLRKDGVRETAWTISRFKGLGEMSAEQLWDTTMNPDTRRLLPVALGDLGFDLTVSRMTMLMGKGEAASRRSWLEEKGNEVEADI</sequence>
<dbReference type="PRINTS" id="PR01098">
    <property type="entry name" value="TOPISMRASE4B"/>
</dbReference>
<evidence type="ECO:0000256" key="3">
    <source>
        <dbReference type="ARBA" id="ARBA00022723"/>
    </source>
</evidence>
<dbReference type="GO" id="GO:0005524">
    <property type="term" value="F:ATP binding"/>
    <property type="evidence" value="ECO:0007669"/>
    <property type="project" value="UniProtKB-UniRule"/>
</dbReference>
<accession>A0A158D2E4</accession>
<dbReference type="PROSITE" id="PS50880">
    <property type="entry name" value="TOPRIM"/>
    <property type="match status" value="1"/>
</dbReference>
<dbReference type="AlphaFoldDB" id="A0A158D2E4"/>
<keyword evidence="3" id="KW-0479">Metal-binding</keyword>
<dbReference type="HAMAP" id="MF_00938">
    <property type="entry name" value="ParE_type1"/>
    <property type="match status" value="1"/>
</dbReference>
<dbReference type="PANTHER" id="PTHR45866:SF4">
    <property type="entry name" value="DNA TOPOISOMERASE 4 SUBUNIT B"/>
    <property type="match status" value="1"/>
</dbReference>
<evidence type="ECO:0000259" key="11">
    <source>
        <dbReference type="PROSITE" id="PS50880"/>
    </source>
</evidence>
<dbReference type="GO" id="GO:0003677">
    <property type="term" value="F:DNA binding"/>
    <property type="evidence" value="ECO:0007669"/>
    <property type="project" value="UniProtKB-UniRule"/>
</dbReference>
<dbReference type="GO" id="GO:0006265">
    <property type="term" value="P:DNA topological change"/>
    <property type="evidence" value="ECO:0007669"/>
    <property type="project" value="UniProtKB-UniRule"/>
</dbReference>
<dbReference type="GO" id="GO:0007059">
    <property type="term" value="P:chromosome segregation"/>
    <property type="evidence" value="ECO:0007669"/>
    <property type="project" value="UniProtKB-UniRule"/>
</dbReference>
<dbReference type="Pfam" id="PF00986">
    <property type="entry name" value="DNA_gyraseB_C"/>
    <property type="match status" value="1"/>
</dbReference>
<dbReference type="SUPFAM" id="SSF55874">
    <property type="entry name" value="ATPase domain of HSP90 chaperone/DNA topoisomerase II/histidine kinase"/>
    <property type="match status" value="1"/>
</dbReference>
<comment type="cofactor">
    <cofactor evidence="2">
        <name>Mg(2+)</name>
        <dbReference type="ChEBI" id="CHEBI:18420"/>
    </cofactor>
</comment>
<evidence type="ECO:0000256" key="10">
    <source>
        <dbReference type="HAMAP-Rule" id="MF_00938"/>
    </source>
</evidence>
<evidence type="ECO:0000256" key="1">
    <source>
        <dbReference type="ARBA" id="ARBA00000185"/>
    </source>
</evidence>
<dbReference type="Gene3D" id="3.30.230.10">
    <property type="match status" value="1"/>
</dbReference>
<dbReference type="GO" id="GO:0005694">
    <property type="term" value="C:chromosome"/>
    <property type="evidence" value="ECO:0007669"/>
    <property type="project" value="InterPro"/>
</dbReference>